<sequence length="54" mass="5988">MLMGNYLRVATLVSRVMATERPAVGIAHYTVVPENFKPAEPEPESPEDSVTRDD</sequence>
<dbReference type="STRING" id="1033806.HTIA_1121"/>
<evidence type="ECO:0000313" key="3">
    <source>
        <dbReference type="Proteomes" id="UP000003861"/>
    </source>
</evidence>
<reference evidence="2 3" key="1">
    <citation type="journal article" date="2011" name="J. Bacteriol.">
        <title>Genome sequence of Halorhabdus tiamatea, the first archaeon isolated from a deep-sea anoxic brine lake.</title>
        <authorList>
            <person name="Antunes A."/>
            <person name="Alam I."/>
            <person name="Bajic V.B."/>
            <person name="Stingl U."/>
        </authorList>
    </citation>
    <scope>NUCLEOTIDE SEQUENCE [LARGE SCALE GENOMIC DNA]</scope>
    <source>
        <strain evidence="2 3">SARL4B</strain>
    </source>
</reference>
<reference evidence="2 3" key="2">
    <citation type="journal article" date="2013" name="PLoS ONE">
        <title>INDIGO - INtegrated Data Warehouse of MIcrobial GenOmes with Examples from the Red Sea Extremophiles.</title>
        <authorList>
            <person name="Alam I."/>
            <person name="Antunes A."/>
            <person name="Kamau A.A."/>
            <person name="Ba Alawi W."/>
            <person name="Kalkatawi M."/>
            <person name="Stingl U."/>
            <person name="Bajic V.B."/>
        </authorList>
    </citation>
    <scope>NUCLEOTIDE SEQUENCE [LARGE SCALE GENOMIC DNA]</scope>
    <source>
        <strain evidence="2 3">SARL4B</strain>
    </source>
</reference>
<dbReference type="EMBL" id="AFNT02000020">
    <property type="protein sequence ID" value="ERJ06111.1"/>
    <property type="molecule type" value="Genomic_DNA"/>
</dbReference>
<comment type="caution">
    <text evidence="2">The sequence shown here is derived from an EMBL/GenBank/DDBJ whole genome shotgun (WGS) entry which is preliminary data.</text>
</comment>
<dbReference type="Proteomes" id="UP000003861">
    <property type="component" value="Unassembled WGS sequence"/>
</dbReference>
<name>U2E2A6_9EURY</name>
<dbReference type="AlphaFoldDB" id="U2E2A6"/>
<dbReference type="eggNOG" id="arCOG13144">
    <property type="taxonomic scope" value="Archaea"/>
</dbReference>
<evidence type="ECO:0000256" key="1">
    <source>
        <dbReference type="SAM" id="MobiDB-lite"/>
    </source>
</evidence>
<gene>
    <name evidence="2" type="ORF">HLRTI_001874</name>
</gene>
<feature type="region of interest" description="Disordered" evidence="1">
    <location>
        <begin position="35"/>
        <end position="54"/>
    </location>
</feature>
<evidence type="ECO:0000313" key="2">
    <source>
        <dbReference type="EMBL" id="ERJ06111.1"/>
    </source>
</evidence>
<accession>U2E2A6</accession>
<proteinExistence type="predicted"/>
<organism evidence="2 3">
    <name type="scientific">Halorhabdus tiamatea SARL4B</name>
    <dbReference type="NCBI Taxonomy" id="1033806"/>
    <lineage>
        <taxon>Archaea</taxon>
        <taxon>Methanobacteriati</taxon>
        <taxon>Methanobacteriota</taxon>
        <taxon>Stenosarchaea group</taxon>
        <taxon>Halobacteria</taxon>
        <taxon>Halobacteriales</taxon>
        <taxon>Haloarculaceae</taxon>
        <taxon>Halorhabdus</taxon>
    </lineage>
</organism>
<protein>
    <submittedName>
        <fullName evidence="2">Uncharacterized protein</fullName>
    </submittedName>
</protein>